<feature type="transmembrane region" description="Helical" evidence="1">
    <location>
        <begin position="54"/>
        <end position="71"/>
    </location>
</feature>
<evidence type="ECO:0000256" key="1">
    <source>
        <dbReference type="SAM" id="Phobius"/>
    </source>
</evidence>
<gene>
    <name evidence="2" type="ORF">WSI_01115</name>
</gene>
<keyword evidence="3" id="KW-1185">Reference proteome</keyword>
<name>A0ABN4B3V6_LIBAS</name>
<keyword evidence="1" id="KW-0812">Transmembrane</keyword>
<dbReference type="Proteomes" id="UP000011820">
    <property type="component" value="Chromosome"/>
</dbReference>
<accession>A0ABN4B3V6</accession>
<keyword evidence="1" id="KW-1133">Transmembrane helix</keyword>
<reference evidence="2 3" key="1">
    <citation type="journal article" date="2013" name="Genome Announc.">
        <title>Complete Genome Sequence of a Chinese Strain of 'Candidatus Liberibacter asiaticus'.</title>
        <authorList>
            <person name="Lin H."/>
            <person name="Han C.S."/>
            <person name="Liu B."/>
            <person name="Lou B."/>
            <person name="Bai X."/>
            <person name="Deng C."/>
            <person name="Civerolo E.L."/>
            <person name="Gupta G."/>
        </authorList>
    </citation>
    <scope>NUCLEOTIDE SEQUENCE [LARGE SCALE GENOMIC DNA]</scope>
    <source>
        <strain evidence="3">gxpsy</strain>
    </source>
</reference>
<protein>
    <submittedName>
        <fullName evidence="2">Uncharacterized protein</fullName>
    </submittedName>
</protein>
<evidence type="ECO:0000313" key="3">
    <source>
        <dbReference type="Proteomes" id="UP000011820"/>
    </source>
</evidence>
<dbReference type="GeneID" id="93076595"/>
<organism evidence="2 3">
    <name type="scientific">Candidatus Liberibacter asiaticus str. gxpsy</name>
    <dbReference type="NCBI Taxonomy" id="1174529"/>
    <lineage>
        <taxon>Bacteria</taxon>
        <taxon>Pseudomonadati</taxon>
        <taxon>Pseudomonadota</taxon>
        <taxon>Alphaproteobacteria</taxon>
        <taxon>Hyphomicrobiales</taxon>
        <taxon>Rhizobiaceae</taxon>
        <taxon>Liberibacter</taxon>
    </lineage>
</organism>
<evidence type="ECO:0000313" key="2">
    <source>
        <dbReference type="EMBL" id="AGH16595.1"/>
    </source>
</evidence>
<feature type="transmembrane region" description="Helical" evidence="1">
    <location>
        <begin position="78"/>
        <end position="97"/>
    </location>
</feature>
<dbReference type="EMBL" id="CP004005">
    <property type="protein sequence ID" value="AGH16595.1"/>
    <property type="molecule type" value="Genomic_DNA"/>
</dbReference>
<proteinExistence type="predicted"/>
<sequence>MLQKKISNPLCNIIQHVKYLIQLEQEYGGFFLFIPVFLAFGAIFWFVYSPEIPIWGIVLSILIIAIISLRIRYSHPHILLIVKTLTYFLTRMILAAIEITRNPTTILSQSITTNLRGIVK</sequence>
<keyword evidence="1" id="KW-0472">Membrane</keyword>
<dbReference type="RefSeq" id="WP_012778575.1">
    <property type="nucleotide sequence ID" value="NC_020549.1"/>
</dbReference>
<feature type="transmembrane region" description="Helical" evidence="1">
    <location>
        <begin position="27"/>
        <end position="48"/>
    </location>
</feature>